<name>A0A7X8SQI4_9BACT</name>
<dbReference type="AlphaFoldDB" id="A0A7X8SQI4"/>
<dbReference type="PANTHER" id="PTHR42939:SF1">
    <property type="entry name" value="ABC TRANSPORTER ATP-BINDING PROTEIN ALBC-RELATED"/>
    <property type="match status" value="1"/>
</dbReference>
<dbReference type="GO" id="GO:0016887">
    <property type="term" value="F:ATP hydrolysis activity"/>
    <property type="evidence" value="ECO:0007669"/>
    <property type="project" value="InterPro"/>
</dbReference>
<organism evidence="5 6">
    <name type="scientific">Flammeovirga agarivorans</name>
    <dbReference type="NCBI Taxonomy" id="2726742"/>
    <lineage>
        <taxon>Bacteria</taxon>
        <taxon>Pseudomonadati</taxon>
        <taxon>Bacteroidota</taxon>
        <taxon>Cytophagia</taxon>
        <taxon>Cytophagales</taxon>
        <taxon>Flammeovirgaceae</taxon>
        <taxon>Flammeovirga</taxon>
    </lineage>
</organism>
<dbReference type="InterPro" id="IPR003593">
    <property type="entry name" value="AAA+_ATPase"/>
</dbReference>
<dbReference type="InterPro" id="IPR051782">
    <property type="entry name" value="ABC_Transporter_VariousFunc"/>
</dbReference>
<keyword evidence="1" id="KW-0813">Transport</keyword>
<evidence type="ECO:0000313" key="5">
    <source>
        <dbReference type="EMBL" id="NLR94559.1"/>
    </source>
</evidence>
<dbReference type="RefSeq" id="WP_168885259.1">
    <property type="nucleotide sequence ID" value="NZ_JABAIL010000012.1"/>
</dbReference>
<keyword evidence="2" id="KW-0547">Nucleotide-binding</keyword>
<accession>A0A7X8SQI4</accession>
<proteinExistence type="predicted"/>
<dbReference type="InterPro" id="IPR027417">
    <property type="entry name" value="P-loop_NTPase"/>
</dbReference>
<dbReference type="GO" id="GO:0005524">
    <property type="term" value="F:ATP binding"/>
    <property type="evidence" value="ECO:0007669"/>
    <property type="project" value="UniProtKB-KW"/>
</dbReference>
<comment type="caution">
    <text evidence="5">The sequence shown here is derived from an EMBL/GenBank/DDBJ whole genome shotgun (WGS) entry which is preliminary data.</text>
</comment>
<dbReference type="CDD" id="cd03230">
    <property type="entry name" value="ABC_DR_subfamily_A"/>
    <property type="match status" value="1"/>
</dbReference>
<feature type="domain" description="ABC transporter" evidence="4">
    <location>
        <begin position="2"/>
        <end position="232"/>
    </location>
</feature>
<evidence type="ECO:0000256" key="1">
    <source>
        <dbReference type="ARBA" id="ARBA00022448"/>
    </source>
</evidence>
<dbReference type="PANTHER" id="PTHR42939">
    <property type="entry name" value="ABC TRANSPORTER ATP-BINDING PROTEIN ALBC-RELATED"/>
    <property type="match status" value="1"/>
</dbReference>
<keyword evidence="3 5" id="KW-0067">ATP-binding</keyword>
<dbReference type="Gene3D" id="3.40.50.300">
    <property type="entry name" value="P-loop containing nucleotide triphosphate hydrolases"/>
    <property type="match status" value="1"/>
</dbReference>
<protein>
    <submittedName>
        <fullName evidence="5">ATP-binding cassette domain-containing protein</fullName>
    </submittedName>
</protein>
<dbReference type="PROSITE" id="PS50893">
    <property type="entry name" value="ABC_TRANSPORTER_2"/>
    <property type="match status" value="1"/>
</dbReference>
<reference evidence="5 6" key="1">
    <citation type="submission" date="2020-04" db="EMBL/GenBank/DDBJ databases">
        <title>Flammeovirga sp. SR4, a novel species isolated from seawater.</title>
        <authorList>
            <person name="Wang X."/>
        </authorList>
    </citation>
    <scope>NUCLEOTIDE SEQUENCE [LARGE SCALE GENOMIC DNA]</scope>
    <source>
        <strain evidence="5 6">SR4</strain>
    </source>
</reference>
<keyword evidence="6" id="KW-1185">Reference proteome</keyword>
<dbReference type="InterPro" id="IPR003439">
    <property type="entry name" value="ABC_transporter-like_ATP-bd"/>
</dbReference>
<evidence type="ECO:0000313" key="6">
    <source>
        <dbReference type="Proteomes" id="UP000585050"/>
    </source>
</evidence>
<gene>
    <name evidence="5" type="ORF">HGP29_25370</name>
</gene>
<evidence type="ECO:0000256" key="3">
    <source>
        <dbReference type="ARBA" id="ARBA00022840"/>
    </source>
</evidence>
<dbReference type="Proteomes" id="UP000585050">
    <property type="component" value="Unassembled WGS sequence"/>
</dbReference>
<dbReference type="EMBL" id="JABAIL010000012">
    <property type="protein sequence ID" value="NLR94559.1"/>
    <property type="molecule type" value="Genomic_DNA"/>
</dbReference>
<dbReference type="SUPFAM" id="SSF52540">
    <property type="entry name" value="P-loop containing nucleoside triphosphate hydrolases"/>
    <property type="match status" value="1"/>
</dbReference>
<evidence type="ECO:0000259" key="4">
    <source>
        <dbReference type="PROSITE" id="PS50893"/>
    </source>
</evidence>
<evidence type="ECO:0000256" key="2">
    <source>
        <dbReference type="ARBA" id="ARBA00022741"/>
    </source>
</evidence>
<sequence>MIQVEKLTKVYKTKTALSLDNLSIQPQEIIGLVGNNGAGKTTFLSLLLDLIEASEGKVEIKEEDVSKTEDWKKFTGSFLDDTFLVPFMTSYEYLEFVAKLHGWNKGDLEDFLEQTKNFYGEDFISGKKLIKDLSKGNKNKTGILGALIGNPDLLILDEPFANLDPTSQQWLRMKIQKLAEEGVTAIVSSHDLQHVTGISTRIVMLENGEVVKDVENSDSTLEELEKYFGDKISEDLI</sequence>
<dbReference type="Pfam" id="PF00005">
    <property type="entry name" value="ABC_tran"/>
    <property type="match status" value="1"/>
</dbReference>
<dbReference type="SMART" id="SM00382">
    <property type="entry name" value="AAA"/>
    <property type="match status" value="1"/>
</dbReference>